<accession>A0A4U0TPS1</accession>
<keyword evidence="3" id="KW-1185">Reference proteome</keyword>
<comment type="caution">
    <text evidence="2">The sequence shown here is derived from an EMBL/GenBank/DDBJ whole genome shotgun (WGS) entry which is preliminary data.</text>
</comment>
<evidence type="ECO:0000313" key="3">
    <source>
        <dbReference type="Proteomes" id="UP000308549"/>
    </source>
</evidence>
<feature type="compositionally biased region" description="Basic and acidic residues" evidence="1">
    <location>
        <begin position="248"/>
        <end position="265"/>
    </location>
</feature>
<evidence type="ECO:0000313" key="2">
    <source>
        <dbReference type="EMBL" id="TKA23802.1"/>
    </source>
</evidence>
<feature type="region of interest" description="Disordered" evidence="1">
    <location>
        <begin position="554"/>
        <end position="595"/>
    </location>
</feature>
<name>A0A4U0TPS1_9PEZI</name>
<dbReference type="EMBL" id="NAJL01000051">
    <property type="protein sequence ID" value="TKA23802.1"/>
    <property type="molecule type" value="Genomic_DNA"/>
</dbReference>
<feature type="compositionally biased region" description="Polar residues" evidence="1">
    <location>
        <begin position="88"/>
        <end position="104"/>
    </location>
</feature>
<feature type="compositionally biased region" description="Basic and acidic residues" evidence="1">
    <location>
        <begin position="277"/>
        <end position="306"/>
    </location>
</feature>
<proteinExistence type="predicted"/>
<feature type="compositionally biased region" description="Polar residues" evidence="1">
    <location>
        <begin position="49"/>
        <end position="81"/>
    </location>
</feature>
<feature type="compositionally biased region" description="Basic and acidic residues" evidence="1">
    <location>
        <begin position="338"/>
        <end position="370"/>
    </location>
</feature>
<feature type="region of interest" description="Disordered" evidence="1">
    <location>
        <begin position="36"/>
        <end position="371"/>
    </location>
</feature>
<dbReference type="OrthoDB" id="2129362at2759"/>
<gene>
    <name evidence="2" type="ORF">B0A50_07084</name>
</gene>
<dbReference type="Gene3D" id="3.40.630.30">
    <property type="match status" value="1"/>
</dbReference>
<dbReference type="AlphaFoldDB" id="A0A4U0TPS1"/>
<dbReference type="InterPro" id="IPR016181">
    <property type="entry name" value="Acyl_CoA_acyltransferase"/>
</dbReference>
<feature type="compositionally biased region" description="Basic and acidic residues" evidence="1">
    <location>
        <begin position="580"/>
        <end position="595"/>
    </location>
</feature>
<dbReference type="Proteomes" id="UP000308549">
    <property type="component" value="Unassembled WGS sequence"/>
</dbReference>
<dbReference type="SUPFAM" id="SSF55729">
    <property type="entry name" value="Acyl-CoA N-acyltransferases (Nat)"/>
    <property type="match status" value="1"/>
</dbReference>
<protein>
    <submittedName>
        <fullName evidence="2">Uncharacterized protein</fullName>
    </submittedName>
</protein>
<sequence length="851" mass="94214">MDGDMALDSKALPPDSLAEDSSAKLSKAFDATAVKALPPHLRASRKAAKSTTTQPGSTASLSQLPPETATADHSMQKSLSPLTHAELPSSTIEPVNPEALQSQLAIGPETATAGQAALEVLPPVTHAEPGESTADKSNLKASPPQLQVTPEPSNADRMKPKGLPPHLRAKLAKSTAGEANQQALPPHMQKVSAIGPKALRPHQHVKPTSANVSEGRPEALSPHKPAKSVSKSVAQPRVGGAPVCRINSSDKGRGQANDSKSKLSEPKFQASSNVEVNSRDCEAIEHRNAMRKKDDDSARPTSDIKHSSGTGGTHVKQIPVAPRRRVPSAQPITSYVDVKSHIDQDRSFKRPPRQDRWPKPKDFPKPDPKRFVPKFCSSKKLNYSSSVDSASDGGWADEEKQHPTGVNSSGYRLTDWNGGWAPAPIDWDARPAFDGGKQTMQIENWVGDVERALEKDARSLSVDDVAVCTQELVPPYWVPRELANMSPQTFWNKNSEPRDPAPVDEGDLDSARPWWQLLQPVESSLNMALPHDHPNIKGIDPDEKLNERLARENDYGSAQHTKNRFRLEAAKQQARRNERRKGEEKAKKFEARHHGMRHEPIKPGIRLYVRVARPNDMPAIRDIHNYHIDSSCCTQETERCTETDMLQLYQKVKEHRLPFLVAYEQGMKLNRRRNRHVQGEELFLPDKLVGFAHADTYGNSEGIYKSTVDVKVYTDKQYLMKGVANCLMDKLIGMLDPEYAERGGFNLEGRELEEEGERRLVKNIVVNFLYDKPARLEWMTRWLTGWLGFERKGILEGIGEKDGERQVPPAVSTAIFQRKAGAAGGAASSRAVVVRPGFEEWRKAKLAGWSG</sequence>
<reference evidence="2 3" key="1">
    <citation type="submission" date="2017-03" db="EMBL/GenBank/DDBJ databases">
        <title>Genomes of endolithic fungi from Antarctica.</title>
        <authorList>
            <person name="Coleine C."/>
            <person name="Masonjones S."/>
            <person name="Stajich J.E."/>
        </authorList>
    </citation>
    <scope>NUCLEOTIDE SEQUENCE [LARGE SCALE GENOMIC DNA]</scope>
    <source>
        <strain evidence="2 3">CCFEE 6315</strain>
    </source>
</reference>
<organism evidence="2 3">
    <name type="scientific">Salinomyces thailandicus</name>
    <dbReference type="NCBI Taxonomy" id="706561"/>
    <lineage>
        <taxon>Eukaryota</taxon>
        <taxon>Fungi</taxon>
        <taxon>Dikarya</taxon>
        <taxon>Ascomycota</taxon>
        <taxon>Pezizomycotina</taxon>
        <taxon>Dothideomycetes</taxon>
        <taxon>Dothideomycetidae</taxon>
        <taxon>Mycosphaerellales</taxon>
        <taxon>Teratosphaeriaceae</taxon>
        <taxon>Salinomyces</taxon>
    </lineage>
</organism>
<feature type="region of interest" description="Disordered" evidence="1">
    <location>
        <begin position="1"/>
        <end position="23"/>
    </location>
</feature>
<feature type="compositionally biased region" description="Polar residues" evidence="1">
    <location>
        <begin position="139"/>
        <end position="152"/>
    </location>
</feature>
<evidence type="ECO:0000256" key="1">
    <source>
        <dbReference type="SAM" id="MobiDB-lite"/>
    </source>
</evidence>
<feature type="region of interest" description="Disordered" evidence="1">
    <location>
        <begin position="383"/>
        <end position="410"/>
    </location>
</feature>